<evidence type="ECO:0000259" key="6">
    <source>
        <dbReference type="PROSITE" id="PS50931"/>
    </source>
</evidence>
<dbReference type="Pfam" id="PF00126">
    <property type="entry name" value="HTH_1"/>
    <property type="match status" value="1"/>
</dbReference>
<dbReference type="STRING" id="927083.DB32_002653"/>
<dbReference type="EMBL" id="CP011125">
    <property type="protein sequence ID" value="AKF05504.1"/>
    <property type="molecule type" value="Genomic_DNA"/>
</dbReference>
<evidence type="ECO:0000313" key="7">
    <source>
        <dbReference type="EMBL" id="AKF05504.1"/>
    </source>
</evidence>
<gene>
    <name evidence="7" type="ORF">DB32_002653</name>
</gene>
<sequence>MIDPITLDQLRAFVTIADEGSFSAAARKLRRVQSAISHAIATLEDQLGLELFDRSARLPKLTEQGRLVLAHARRVLASAEDLRTLAQGLVGGLEPSVGLAVDAIFPTDALANACREFAGTYPTVPLRIHTETLSAVSALVLDGTCQLGVVGPDAPAVGLERHHLTTVLMIPVVAPSHPLAREKSRITTKRLAEHVQIVTSERTREGMPDRAVLSPLTWRVADLHTKHALLRAGLGWGRLPGHVAAEDLERGTLVRVRPEAWGDTDHQLALAAVHRQDTPLGPAATWLIERLGQLCRESLPPSAPANKRSSRRKASLRARA</sequence>
<dbReference type="FunFam" id="1.10.10.10:FF:000001">
    <property type="entry name" value="LysR family transcriptional regulator"/>
    <property type="match status" value="1"/>
</dbReference>
<evidence type="ECO:0000256" key="2">
    <source>
        <dbReference type="ARBA" id="ARBA00023015"/>
    </source>
</evidence>
<dbReference type="PANTHER" id="PTHR30126">
    <property type="entry name" value="HTH-TYPE TRANSCRIPTIONAL REGULATOR"/>
    <property type="match status" value="1"/>
</dbReference>
<dbReference type="OrthoDB" id="196624at2"/>
<dbReference type="InterPro" id="IPR000847">
    <property type="entry name" value="LysR_HTH_N"/>
</dbReference>
<keyword evidence="4" id="KW-0804">Transcription</keyword>
<keyword evidence="3" id="KW-0238">DNA-binding</keyword>
<evidence type="ECO:0000256" key="4">
    <source>
        <dbReference type="ARBA" id="ARBA00023163"/>
    </source>
</evidence>
<dbReference type="Gene3D" id="1.10.10.10">
    <property type="entry name" value="Winged helix-like DNA-binding domain superfamily/Winged helix DNA-binding domain"/>
    <property type="match status" value="1"/>
</dbReference>
<dbReference type="GO" id="GO:0003700">
    <property type="term" value="F:DNA-binding transcription factor activity"/>
    <property type="evidence" value="ECO:0007669"/>
    <property type="project" value="InterPro"/>
</dbReference>
<dbReference type="PRINTS" id="PR00039">
    <property type="entry name" value="HTHLYSR"/>
</dbReference>
<dbReference type="AlphaFoldDB" id="A0A0F6SEN5"/>
<dbReference type="Pfam" id="PF03466">
    <property type="entry name" value="LysR_substrate"/>
    <property type="match status" value="1"/>
</dbReference>
<keyword evidence="8" id="KW-1185">Reference proteome</keyword>
<evidence type="ECO:0000256" key="3">
    <source>
        <dbReference type="ARBA" id="ARBA00023125"/>
    </source>
</evidence>
<dbReference type="KEGG" id="samy:DB32_002653"/>
<organism evidence="7 8">
    <name type="scientific">Sandaracinus amylolyticus</name>
    <dbReference type="NCBI Taxonomy" id="927083"/>
    <lineage>
        <taxon>Bacteria</taxon>
        <taxon>Pseudomonadati</taxon>
        <taxon>Myxococcota</taxon>
        <taxon>Polyangia</taxon>
        <taxon>Polyangiales</taxon>
        <taxon>Sandaracinaceae</taxon>
        <taxon>Sandaracinus</taxon>
    </lineage>
</organism>
<dbReference type="GO" id="GO:0000976">
    <property type="term" value="F:transcription cis-regulatory region binding"/>
    <property type="evidence" value="ECO:0007669"/>
    <property type="project" value="TreeGrafter"/>
</dbReference>
<dbReference type="Gene3D" id="3.40.190.290">
    <property type="match status" value="1"/>
</dbReference>
<proteinExistence type="inferred from homology"/>
<name>A0A0F6SEN5_9BACT</name>
<dbReference type="SUPFAM" id="SSF53850">
    <property type="entry name" value="Periplasmic binding protein-like II"/>
    <property type="match status" value="1"/>
</dbReference>
<evidence type="ECO:0000256" key="5">
    <source>
        <dbReference type="SAM" id="MobiDB-lite"/>
    </source>
</evidence>
<dbReference type="RefSeq" id="WP_053232737.1">
    <property type="nucleotide sequence ID" value="NZ_CP011125.1"/>
</dbReference>
<dbReference type="PANTHER" id="PTHR30126:SF91">
    <property type="entry name" value="LYSR FAMILY TRANSCRIPTIONAL REGULATOR"/>
    <property type="match status" value="1"/>
</dbReference>
<feature type="domain" description="HTH lysR-type" evidence="6">
    <location>
        <begin position="5"/>
        <end position="62"/>
    </location>
</feature>
<dbReference type="InterPro" id="IPR036388">
    <property type="entry name" value="WH-like_DNA-bd_sf"/>
</dbReference>
<feature type="compositionally biased region" description="Basic residues" evidence="5">
    <location>
        <begin position="308"/>
        <end position="320"/>
    </location>
</feature>
<dbReference type="Proteomes" id="UP000034883">
    <property type="component" value="Chromosome"/>
</dbReference>
<evidence type="ECO:0000256" key="1">
    <source>
        <dbReference type="ARBA" id="ARBA00009437"/>
    </source>
</evidence>
<dbReference type="InterPro" id="IPR005119">
    <property type="entry name" value="LysR_subst-bd"/>
</dbReference>
<keyword evidence="2" id="KW-0805">Transcription regulation</keyword>
<feature type="region of interest" description="Disordered" evidence="5">
    <location>
        <begin position="298"/>
        <end position="320"/>
    </location>
</feature>
<protein>
    <submittedName>
        <fullName evidence="7">Transcriptional regulator, LysR family protein</fullName>
    </submittedName>
</protein>
<accession>A0A0F6SEN5</accession>
<dbReference type="PROSITE" id="PS50931">
    <property type="entry name" value="HTH_LYSR"/>
    <property type="match status" value="1"/>
</dbReference>
<evidence type="ECO:0000313" key="8">
    <source>
        <dbReference type="Proteomes" id="UP000034883"/>
    </source>
</evidence>
<dbReference type="SUPFAM" id="SSF46785">
    <property type="entry name" value="Winged helix' DNA-binding domain"/>
    <property type="match status" value="1"/>
</dbReference>
<comment type="similarity">
    <text evidence="1">Belongs to the LysR transcriptional regulatory family.</text>
</comment>
<reference evidence="7 8" key="1">
    <citation type="submission" date="2015-03" db="EMBL/GenBank/DDBJ databases">
        <title>Genome assembly of Sandaracinus amylolyticus DSM 53668.</title>
        <authorList>
            <person name="Sharma G."/>
            <person name="Subramanian S."/>
        </authorList>
    </citation>
    <scope>NUCLEOTIDE SEQUENCE [LARGE SCALE GENOMIC DNA]</scope>
    <source>
        <strain evidence="7 8">DSM 53668</strain>
    </source>
</reference>
<dbReference type="InterPro" id="IPR036390">
    <property type="entry name" value="WH_DNA-bd_sf"/>
</dbReference>